<dbReference type="EMBL" id="QGDH01000074">
    <property type="protein sequence ID" value="RAR09462.1"/>
    <property type="molecule type" value="Genomic_DNA"/>
</dbReference>
<dbReference type="GO" id="GO:0005739">
    <property type="term" value="C:mitochondrion"/>
    <property type="evidence" value="ECO:0007669"/>
    <property type="project" value="UniProtKB-SubCell"/>
</dbReference>
<comment type="subcellular location">
    <subcellularLocation>
        <location evidence="2">Cytoplasmic vesicle</location>
        <location evidence="2">COPII-coated vesicle membrane</location>
        <topology evidence="2">Peripheral membrane protein</topology>
        <orientation evidence="2">Cytoplasmic side</orientation>
    </subcellularLocation>
    <subcellularLocation>
        <location evidence="3">Endoplasmic reticulum membrane</location>
        <topology evidence="3">Peripheral membrane protein</topology>
        <orientation evidence="3">Cytoplasmic side</orientation>
    </subcellularLocation>
    <subcellularLocation>
        <location evidence="1">Mitochondrion</location>
    </subcellularLocation>
</comment>
<sequence>MVRLREIPRTATFAWSPGPTQPLIATGTKAGAVDADFSNETQLELWELGLDDSEQGVELKPVATVSVESSDEAEIDQIEKHTGPIQAIQFNPFRTNILASAGAKGELYIHDIDDESKSFRLGKAGANPDEYTTLDWNKKVAHILATGSSGGFVTVWDVKLKKENLTLNHYGRKTVSAVSWDPNVPTRLVTAIPTDQNPLVLVWDLRNTNAPEKTLQAHDQGVLSLSWCVQDSDLLLSCGKDNRTIAWNPHSGEQLGEFPVVTNWTFQTRFNPANPNLLATASFDGKIAIQTLQNTGAAADQNKAATEAPAGEDFFAQTHAEPQGASFSLKSPPKWLKRRAGVAFGFGGKLVRFGIVDNKSKISISTFAVDSDVSTASEEFDKALQQGNLTSICEDKISKAVNEEEKADWTVIETLTSENPRSKLVEYLGFADKNEELEEEKKEVEANGDADAADEGASFFDNATDEGNFLSDLAASKGAKTNNPFQIYNGSESEADTKITRNLMLGDFNAALDVCLKENRLSDAFMIAICGGEKCIAKAQAAYFKRQSDAPNYLRLLASVVGKNLWDFVYNADLKDWKEVMATICTFADQADFPDLCEALGDRLEEAISEETGSYRKDASFCYLAGSKLEKVVVNWAQELQESEKAGIEKTEGDNSFSIHARSLQEFIEKVTVFRKVTDFKDTEQQKEDGWKLEPLYAKYVEYADIASAHGQLSIAEKYLDLLPEKYPAADVARNRVKQATRKVATQPAATHRPTQSIAGGRRQVVVPSYGQPVQATPAPTQPTPYAPANPLQTQAGASPYAPVNPLSQQAQAAVRSPYAPVGATTGNAYTPAGYQPSQPSMAQPGYGYNQTPQQTPIAPPPRNFSNSPSIVPAANRGSIPAWNDTPDFGPPKPVSRRGTPMNTVASPFPNQQQPIPGPPQGPFSPGARSTPPPPPKGPPQGPPRMTSPPSGPPQAGAPNPYAPAPAANTYAAPPPAGFAPPTQAPLQRGASPYTPPTAAAPPSNRYAPAPGSQPSAPPGPMGGMPPPRNIAPPPGQFTPAASPYAPSPVQQMPPAAAAPPPRGPPQGPPRAGPPPGGPPQGGPPRPDSRPGTGQSQAAAPVAAKHPPGDRSHIPDSSRPMYEILEAELQRVKAKAPAQYRQHVADTEKRLNILFDHLNNEDLLKPDTIQQMNELAANMQAKQFDAAVAIFSDLMTNKTDEGSNWMLLESKIMPEQLNGANKRRRRCGPGALILPKEVSKISMEFNTKIYGGHRGARKFWREMLPRIKYRNPSIPIEVSRHNDPDGPSLLHIYTASKTQPTTSSTNSPTAQQSDSAPPSGTPNSRNTLVPDTSKPTHTINIRDQVPSEILEALVAKTGAEELKPTEQELAEMQEIAEFKERSEADRVQVRERLLKERREAELLKLARGEVPETN</sequence>
<dbReference type="Gene3D" id="1.25.40.1030">
    <property type="match status" value="1"/>
</dbReference>
<dbReference type="SMART" id="SM00320">
    <property type="entry name" value="WD40"/>
    <property type="match status" value="5"/>
</dbReference>
<keyword evidence="10" id="KW-0256">Endoplasmic reticulum</keyword>
<evidence type="ECO:0000256" key="4">
    <source>
        <dbReference type="ARBA" id="ARBA00009358"/>
    </source>
</evidence>
<dbReference type="GO" id="GO:0030127">
    <property type="term" value="C:COPII vesicle coat"/>
    <property type="evidence" value="ECO:0007669"/>
    <property type="project" value="TreeGrafter"/>
</dbReference>
<evidence type="ECO:0000256" key="7">
    <source>
        <dbReference type="ARBA" id="ARBA00022448"/>
    </source>
</evidence>
<name>A0A364N1P6_STELY</name>
<dbReference type="GO" id="GO:0070971">
    <property type="term" value="C:endoplasmic reticulum exit site"/>
    <property type="evidence" value="ECO:0007669"/>
    <property type="project" value="TreeGrafter"/>
</dbReference>
<reference evidence="20" key="1">
    <citation type="submission" date="2018-05" db="EMBL/GenBank/DDBJ databases">
        <title>Draft genome sequence of Stemphylium lycopersici strain CIDEFI 213.</title>
        <authorList>
            <person name="Medina R."/>
            <person name="Franco M.E.E."/>
            <person name="Lucentini C.G."/>
            <person name="Saparrat M.C.N."/>
            <person name="Balatti P.A."/>
        </authorList>
    </citation>
    <scope>NUCLEOTIDE SEQUENCE [LARGE SCALE GENOMIC DNA]</scope>
    <source>
        <strain evidence="20">CIDEFI 213</strain>
    </source>
</reference>
<evidence type="ECO:0000256" key="15">
    <source>
        <dbReference type="PROSITE-ProRule" id="PRU00221"/>
    </source>
</evidence>
<dbReference type="GO" id="GO:0005198">
    <property type="term" value="F:structural molecule activity"/>
    <property type="evidence" value="ECO:0007669"/>
    <property type="project" value="TreeGrafter"/>
</dbReference>
<feature type="compositionally biased region" description="Basic and acidic residues" evidence="17">
    <location>
        <begin position="1107"/>
        <end position="1116"/>
    </location>
</feature>
<keyword evidence="16" id="KW-0175">Coiled coil</keyword>
<dbReference type="InterPro" id="IPR036249">
    <property type="entry name" value="Thioredoxin-like_sf"/>
</dbReference>
<dbReference type="InterPro" id="IPR015943">
    <property type="entry name" value="WD40/YVTN_repeat-like_dom_sf"/>
</dbReference>
<feature type="compositionally biased region" description="Pro residues" evidence="17">
    <location>
        <begin position="1057"/>
        <end position="1086"/>
    </location>
</feature>
<dbReference type="SUPFAM" id="SSF50978">
    <property type="entry name" value="WD40 repeat-like"/>
    <property type="match status" value="1"/>
</dbReference>
<organism evidence="19 20">
    <name type="scientific">Stemphylium lycopersici</name>
    <name type="common">Tomato gray leaf spot disease fungus</name>
    <name type="synonym">Thyrospora lycopersici</name>
    <dbReference type="NCBI Taxonomy" id="183478"/>
    <lineage>
        <taxon>Eukaryota</taxon>
        <taxon>Fungi</taxon>
        <taxon>Dikarya</taxon>
        <taxon>Ascomycota</taxon>
        <taxon>Pezizomycotina</taxon>
        <taxon>Dothideomycetes</taxon>
        <taxon>Pleosporomycetidae</taxon>
        <taxon>Pleosporales</taxon>
        <taxon>Pleosporineae</taxon>
        <taxon>Pleosporaceae</taxon>
        <taxon>Stemphylium</taxon>
    </lineage>
</organism>
<feature type="coiled-coil region" evidence="16">
    <location>
        <begin position="427"/>
        <end position="454"/>
    </location>
</feature>
<feature type="repeat" description="WD" evidence="15">
    <location>
        <begin position="215"/>
        <end position="257"/>
    </location>
</feature>
<dbReference type="InterPro" id="IPR036322">
    <property type="entry name" value="WD40_repeat_dom_sf"/>
</dbReference>
<dbReference type="PANTHER" id="PTHR13923">
    <property type="entry name" value="SEC31-RELATED PROTEIN"/>
    <property type="match status" value="1"/>
</dbReference>
<dbReference type="SUPFAM" id="SSF52833">
    <property type="entry name" value="Thioredoxin-like"/>
    <property type="match status" value="1"/>
</dbReference>
<comment type="function">
    <text evidence="14">Component of the coat protein complex II (COPII) which promotes the formation of transport vesicles from the endoplasmic reticulum (ER). The coat has two main functions, the physical deformation of the endoplasmic reticulum membrane into vesicles and the selection of cargo molecules.</text>
</comment>
<dbReference type="SMART" id="SM00916">
    <property type="entry name" value="L51_S25_CI-B8"/>
    <property type="match status" value="1"/>
</dbReference>
<dbReference type="InterPro" id="IPR001680">
    <property type="entry name" value="WD40_rpt"/>
</dbReference>
<evidence type="ECO:0000256" key="10">
    <source>
        <dbReference type="ARBA" id="ARBA00022824"/>
    </source>
</evidence>
<evidence type="ECO:0000256" key="13">
    <source>
        <dbReference type="ARBA" id="ARBA00023128"/>
    </source>
</evidence>
<evidence type="ECO:0000256" key="5">
    <source>
        <dbReference type="ARBA" id="ARBA00013507"/>
    </source>
</evidence>
<keyword evidence="9" id="KW-0677">Repeat</keyword>
<keyword evidence="20" id="KW-1185">Reference proteome</keyword>
<comment type="caution">
    <text evidence="19">The sequence shown here is derived from an EMBL/GenBank/DDBJ whole genome shotgun (WGS) entry which is preliminary data.</text>
</comment>
<keyword evidence="11" id="KW-0931">ER-Golgi transport</keyword>
<gene>
    <name evidence="19" type="ORF">DDE83_005455</name>
</gene>
<evidence type="ECO:0000256" key="3">
    <source>
        <dbReference type="ARBA" id="ARBA00004397"/>
    </source>
</evidence>
<feature type="region of interest" description="Disordered" evidence="17">
    <location>
        <begin position="742"/>
        <end position="763"/>
    </location>
</feature>
<dbReference type="GO" id="GO:0090110">
    <property type="term" value="P:COPII-coated vesicle cargo loading"/>
    <property type="evidence" value="ECO:0007669"/>
    <property type="project" value="TreeGrafter"/>
</dbReference>
<dbReference type="GO" id="GO:0015031">
    <property type="term" value="P:protein transport"/>
    <property type="evidence" value="ECO:0007669"/>
    <property type="project" value="UniProtKB-KW"/>
</dbReference>
<feature type="compositionally biased region" description="Low complexity" evidence="17">
    <location>
        <begin position="1001"/>
        <end position="1015"/>
    </location>
</feature>
<dbReference type="InterPro" id="IPR007741">
    <property type="entry name" value="Ribosomal_mL43/mS25/NADH_DH"/>
</dbReference>
<evidence type="ECO:0000313" key="19">
    <source>
        <dbReference type="EMBL" id="RAR09462.1"/>
    </source>
</evidence>
<evidence type="ECO:0000256" key="17">
    <source>
        <dbReference type="SAM" id="MobiDB-lite"/>
    </source>
</evidence>
<feature type="domain" description="Ribosomal protein/NADH dehydrogenase" evidence="18">
    <location>
        <begin position="1248"/>
        <end position="1360"/>
    </location>
</feature>
<feature type="compositionally biased region" description="Polar residues" evidence="17">
    <location>
        <begin position="1314"/>
        <end position="1339"/>
    </location>
</feature>
<keyword evidence="12" id="KW-0653">Protein transport</keyword>
<feature type="compositionally biased region" description="Pro residues" evidence="17">
    <location>
        <begin position="1016"/>
        <end position="1037"/>
    </location>
</feature>
<dbReference type="PROSITE" id="PS50082">
    <property type="entry name" value="WD_REPEATS_2"/>
    <property type="match status" value="1"/>
</dbReference>
<feature type="compositionally biased region" description="Pro residues" evidence="17">
    <location>
        <begin position="931"/>
        <end position="953"/>
    </location>
</feature>
<feature type="compositionally biased region" description="Low complexity" evidence="17">
    <location>
        <begin position="1297"/>
        <end position="1313"/>
    </location>
</feature>
<dbReference type="InterPro" id="IPR040251">
    <property type="entry name" value="SEC31-like"/>
</dbReference>
<evidence type="ECO:0000256" key="11">
    <source>
        <dbReference type="ARBA" id="ARBA00022892"/>
    </source>
</evidence>
<keyword evidence="7" id="KW-0813">Transport</keyword>
<keyword evidence="8 15" id="KW-0853">WD repeat</keyword>
<keyword evidence="13" id="KW-0496">Mitochondrion</keyword>
<evidence type="ECO:0000256" key="6">
    <source>
        <dbReference type="ARBA" id="ARBA00021236"/>
    </source>
</evidence>
<evidence type="ECO:0000256" key="16">
    <source>
        <dbReference type="SAM" id="Coils"/>
    </source>
</evidence>
<feature type="compositionally biased region" description="Low complexity" evidence="17">
    <location>
        <begin position="980"/>
        <end position="993"/>
    </location>
</feature>
<dbReference type="PANTHER" id="PTHR13923:SF11">
    <property type="entry name" value="SECRETORY 31, ISOFORM D"/>
    <property type="match status" value="1"/>
</dbReference>
<dbReference type="GO" id="GO:0007029">
    <property type="term" value="P:endoplasmic reticulum organization"/>
    <property type="evidence" value="ECO:0007669"/>
    <property type="project" value="TreeGrafter"/>
</dbReference>
<evidence type="ECO:0000313" key="20">
    <source>
        <dbReference type="Proteomes" id="UP000249619"/>
    </source>
</evidence>
<evidence type="ECO:0000256" key="1">
    <source>
        <dbReference type="ARBA" id="ARBA00004173"/>
    </source>
</evidence>
<evidence type="ECO:0000256" key="2">
    <source>
        <dbReference type="ARBA" id="ARBA00004299"/>
    </source>
</evidence>
<dbReference type="Proteomes" id="UP000249619">
    <property type="component" value="Unassembled WGS sequence"/>
</dbReference>
<dbReference type="STRING" id="183478.A0A364N1P6"/>
<dbReference type="Pfam" id="PF05047">
    <property type="entry name" value="L51_S25_CI-B8"/>
    <property type="match status" value="1"/>
</dbReference>
<evidence type="ECO:0000256" key="14">
    <source>
        <dbReference type="ARBA" id="ARBA00025471"/>
    </source>
</evidence>
<dbReference type="Pfam" id="PF00400">
    <property type="entry name" value="WD40"/>
    <property type="match status" value="1"/>
</dbReference>
<evidence type="ECO:0000256" key="8">
    <source>
        <dbReference type="ARBA" id="ARBA00022574"/>
    </source>
</evidence>
<evidence type="ECO:0000256" key="9">
    <source>
        <dbReference type="ARBA" id="ARBA00022737"/>
    </source>
</evidence>
<dbReference type="Gene3D" id="1.20.940.10">
    <property type="entry name" value="Functional domain of the splicing factor Prp18"/>
    <property type="match status" value="1"/>
</dbReference>
<feature type="region of interest" description="Disordered" evidence="17">
    <location>
        <begin position="830"/>
        <end position="1117"/>
    </location>
</feature>
<dbReference type="GO" id="GO:0005789">
    <property type="term" value="C:endoplasmic reticulum membrane"/>
    <property type="evidence" value="ECO:0007669"/>
    <property type="project" value="UniProtKB-SubCell"/>
</dbReference>
<dbReference type="Gene3D" id="2.130.10.10">
    <property type="entry name" value="YVTN repeat-like/Quinoprotein amine dehydrogenase"/>
    <property type="match status" value="1"/>
</dbReference>
<protein>
    <recommendedName>
        <fullName evidence="6">Protein transport protein SEC31</fullName>
    </recommendedName>
    <alternativeName>
        <fullName evidence="5">Protein transport protein sec31</fullName>
    </alternativeName>
</protein>
<evidence type="ECO:0000259" key="18">
    <source>
        <dbReference type="SMART" id="SM00916"/>
    </source>
</evidence>
<comment type="similarity">
    <text evidence="4">Belongs to the WD repeat SEC31 family.</text>
</comment>
<evidence type="ECO:0000256" key="12">
    <source>
        <dbReference type="ARBA" id="ARBA00022927"/>
    </source>
</evidence>
<feature type="compositionally biased region" description="Low complexity" evidence="17">
    <location>
        <begin position="954"/>
        <end position="972"/>
    </location>
</feature>
<accession>A0A364N1P6</accession>
<feature type="region of interest" description="Disordered" evidence="17">
    <location>
        <begin position="1297"/>
        <end position="1339"/>
    </location>
</feature>
<proteinExistence type="inferred from homology"/>